<proteinExistence type="predicted"/>
<sequence length="203" mass="22437">MNFGTCAAIGEEPFISRSVPSIPNSKPPQQRWPEEEIPLSLPPSLPFPPQKIMATDPSGRHHPAVSDVFLTLVGASNALADVQRRLDLEFRASYPDHANPAKLVGRVKRVQEEVAALKDLCRELLTQKQELIDLMRTSLAAQRSATQRLLASSGLPLMTEDDEAAYGNLKQVIDEWTDQLRPMAGDADGEDQHTNQIFFSAIL</sequence>
<reference evidence="1" key="2">
    <citation type="submission" date="2025-09" db="UniProtKB">
        <authorList>
            <consortium name="EnsemblPlants"/>
        </authorList>
    </citation>
    <scope>IDENTIFICATION</scope>
</reference>
<evidence type="ECO:0000313" key="1">
    <source>
        <dbReference type="EnsemblPlants" id="AVESA.00010b.r2.6CG1131750.1.CDS"/>
    </source>
</evidence>
<reference evidence="1" key="1">
    <citation type="submission" date="2021-05" db="EMBL/GenBank/DDBJ databases">
        <authorList>
            <person name="Scholz U."/>
            <person name="Mascher M."/>
            <person name="Fiebig A."/>
        </authorList>
    </citation>
    <scope>NUCLEOTIDE SEQUENCE [LARGE SCALE GENOMIC DNA]</scope>
</reference>
<dbReference type="EnsemblPlants" id="AVESA.00010b.r2.6CG1131750.1">
    <property type="protein sequence ID" value="AVESA.00010b.r2.6CG1131750.1.CDS"/>
    <property type="gene ID" value="AVESA.00010b.r2.6CG1131750"/>
</dbReference>
<protein>
    <submittedName>
        <fullName evidence="1">Uncharacterized protein</fullName>
    </submittedName>
</protein>
<evidence type="ECO:0000313" key="2">
    <source>
        <dbReference type="Proteomes" id="UP001732700"/>
    </source>
</evidence>
<name>A0ACD5ZA12_AVESA</name>
<accession>A0ACD5ZA12</accession>
<keyword evidence="2" id="KW-1185">Reference proteome</keyword>
<dbReference type="Proteomes" id="UP001732700">
    <property type="component" value="Chromosome 6C"/>
</dbReference>
<organism evidence="1 2">
    <name type="scientific">Avena sativa</name>
    <name type="common">Oat</name>
    <dbReference type="NCBI Taxonomy" id="4498"/>
    <lineage>
        <taxon>Eukaryota</taxon>
        <taxon>Viridiplantae</taxon>
        <taxon>Streptophyta</taxon>
        <taxon>Embryophyta</taxon>
        <taxon>Tracheophyta</taxon>
        <taxon>Spermatophyta</taxon>
        <taxon>Magnoliopsida</taxon>
        <taxon>Liliopsida</taxon>
        <taxon>Poales</taxon>
        <taxon>Poaceae</taxon>
        <taxon>BOP clade</taxon>
        <taxon>Pooideae</taxon>
        <taxon>Poodae</taxon>
        <taxon>Poeae</taxon>
        <taxon>Poeae Chloroplast Group 1 (Aveneae type)</taxon>
        <taxon>Aveninae</taxon>
        <taxon>Avena</taxon>
    </lineage>
</organism>